<dbReference type="AlphaFoldDB" id="A0A1Z5HVG1"/>
<comment type="caution">
    <text evidence="2">The sequence shown here is derived from an EMBL/GenBank/DDBJ whole genome shotgun (WGS) entry which is preliminary data.</text>
</comment>
<evidence type="ECO:0000313" key="2">
    <source>
        <dbReference type="EMBL" id="GAW93529.1"/>
    </source>
</evidence>
<accession>A0A1Z5HVG1</accession>
<evidence type="ECO:0000256" key="1">
    <source>
        <dbReference type="SAM" id="Coils"/>
    </source>
</evidence>
<organism evidence="2 3">
    <name type="scientific">Calderihabitans maritimus</name>
    <dbReference type="NCBI Taxonomy" id="1246530"/>
    <lineage>
        <taxon>Bacteria</taxon>
        <taxon>Bacillati</taxon>
        <taxon>Bacillota</taxon>
        <taxon>Clostridia</taxon>
        <taxon>Neomoorellales</taxon>
        <taxon>Calderihabitantaceae</taxon>
        <taxon>Calderihabitans</taxon>
    </lineage>
</organism>
<sequence length="66" mass="7755">MQEGILKEILLEIKSLKGEVSNINGRLDRIEQEFEGMKARQDEMYQILKGQEEEQKTLKEKQETMA</sequence>
<keyword evidence="3" id="KW-1185">Reference proteome</keyword>
<reference evidence="3" key="1">
    <citation type="journal article" date="2017" name="Appl. Environ. Microbiol.">
        <title>Genomic analysis of Calderihabitans maritimus KKC1, a thermophilic hydrogenogenic carboxydotrophic bacterium isolated from marine sediment.</title>
        <authorList>
            <person name="Omae K."/>
            <person name="Yoneda Y."/>
            <person name="Fukuyama Y."/>
            <person name="Yoshida T."/>
            <person name="Sako Y."/>
        </authorList>
    </citation>
    <scope>NUCLEOTIDE SEQUENCE [LARGE SCALE GENOMIC DNA]</scope>
    <source>
        <strain evidence="3">KKC1</strain>
    </source>
</reference>
<dbReference type="RefSeq" id="WP_202820065.1">
    <property type="nucleotide sequence ID" value="NZ_BDGJ01000158.1"/>
</dbReference>
<protein>
    <submittedName>
        <fullName evidence="2">Uncharacterized protein</fullName>
    </submittedName>
</protein>
<dbReference type="Proteomes" id="UP000197032">
    <property type="component" value="Unassembled WGS sequence"/>
</dbReference>
<evidence type="ECO:0000313" key="3">
    <source>
        <dbReference type="Proteomes" id="UP000197032"/>
    </source>
</evidence>
<dbReference type="EMBL" id="BDGJ01000158">
    <property type="protein sequence ID" value="GAW93529.1"/>
    <property type="molecule type" value="Genomic_DNA"/>
</dbReference>
<keyword evidence="1" id="KW-0175">Coiled coil</keyword>
<feature type="non-terminal residue" evidence="2">
    <location>
        <position position="66"/>
    </location>
</feature>
<gene>
    <name evidence="2" type="ORF">KKC1_26600</name>
</gene>
<proteinExistence type="predicted"/>
<name>A0A1Z5HVG1_9FIRM</name>
<feature type="coiled-coil region" evidence="1">
    <location>
        <begin position="13"/>
        <end position="40"/>
    </location>
</feature>